<dbReference type="InterPro" id="IPR020946">
    <property type="entry name" value="Flavin_mOase-like"/>
</dbReference>
<dbReference type="Gene3D" id="3.50.50.60">
    <property type="entry name" value="FAD/NAD(P)-binding domain"/>
    <property type="match status" value="2"/>
</dbReference>
<dbReference type="OrthoDB" id="74360at2759"/>
<dbReference type="EMBL" id="MU004307">
    <property type="protein sequence ID" value="KAF2659355.1"/>
    <property type="molecule type" value="Genomic_DNA"/>
</dbReference>
<keyword evidence="3" id="KW-0274">FAD</keyword>
<accession>A0A6A6TH92</accession>
<sequence length="614" mass="68679">MSAIPNIPADIPSIDTNGSTNGTVRSPFVLRDAPVENLRPLKVIVIGAGYSGVYCGIRIPERLRNVELVVYEKNDGIGGTWWENRYLGCACDVPSHSYQFSFEPNHNWSSLYAPAGEIQSYLEGVAKKYSADRFIKLSHEIKACKWNDSTAKWHVTVKNFVTGEIIQDTSDVLISARGNLNNPAWPEIDGLNSFEGEVMHSAKWNESYDFSNKRIGVIGSGSSSIQIVPSLQRIAGTQVSTFVRSQTWISPPFSSQLWSQYDFDGFKIPQDVQEKFASDPDYYQKFRLMVEEDGNGIHAVTIKGTPIQQGAAQVFKESMQERLATHPHIFDALLPSFSPGCRRLTPGPGYLEALTQPNVSFITSPITRISSSAIHTSDGQAHEIDTLVCATGFHTSAPPPFELSGSNGLTLHQKWETRATSYLSHSVSDFPNLFTMLGPNSAIGSGSLTMMIESVGDYIIKAVRKIQKENIATMVIKKEREEDFTEYADRYFEGTVFSEECRSWYKNKKTGEVVGLWPGSTLHCIEVMRSPRWEDFEYTYLQYGGGEEGARRDSATGVGGRKRVNQLAWLGNGSTIQNVEERDTAWYLYPEFQDPPVVPQPEEKKTLRVREFSY</sequence>
<dbReference type="InterPro" id="IPR036188">
    <property type="entry name" value="FAD/NAD-bd_sf"/>
</dbReference>
<keyword evidence="4" id="KW-0560">Oxidoreductase</keyword>
<proteinExistence type="inferred from homology"/>
<keyword evidence="2" id="KW-0285">Flavoprotein</keyword>
<dbReference type="GO" id="GO:0004499">
    <property type="term" value="F:N,N-dimethylaniline monooxygenase activity"/>
    <property type="evidence" value="ECO:0007669"/>
    <property type="project" value="InterPro"/>
</dbReference>
<evidence type="ECO:0000256" key="2">
    <source>
        <dbReference type="ARBA" id="ARBA00022630"/>
    </source>
</evidence>
<protein>
    <submittedName>
        <fullName evidence="5">FAD/NAD(P)-binding domain-containing protein</fullName>
    </submittedName>
</protein>
<evidence type="ECO:0000256" key="3">
    <source>
        <dbReference type="ARBA" id="ARBA00022827"/>
    </source>
</evidence>
<evidence type="ECO:0000256" key="1">
    <source>
        <dbReference type="ARBA" id="ARBA00010139"/>
    </source>
</evidence>
<dbReference type="Proteomes" id="UP000799324">
    <property type="component" value="Unassembled WGS sequence"/>
</dbReference>
<organism evidence="5 6">
    <name type="scientific">Lophiostoma macrostomum CBS 122681</name>
    <dbReference type="NCBI Taxonomy" id="1314788"/>
    <lineage>
        <taxon>Eukaryota</taxon>
        <taxon>Fungi</taxon>
        <taxon>Dikarya</taxon>
        <taxon>Ascomycota</taxon>
        <taxon>Pezizomycotina</taxon>
        <taxon>Dothideomycetes</taxon>
        <taxon>Pleosporomycetidae</taxon>
        <taxon>Pleosporales</taxon>
        <taxon>Lophiostomataceae</taxon>
        <taxon>Lophiostoma</taxon>
    </lineage>
</organism>
<name>A0A6A6TH92_9PLEO</name>
<dbReference type="GO" id="GO:0050660">
    <property type="term" value="F:flavin adenine dinucleotide binding"/>
    <property type="evidence" value="ECO:0007669"/>
    <property type="project" value="InterPro"/>
</dbReference>
<dbReference type="PANTHER" id="PTHR42877:SF7">
    <property type="entry name" value="FLAVIN-BINDING MONOOXYGENASE-RELATED"/>
    <property type="match status" value="1"/>
</dbReference>
<dbReference type="GO" id="GO:0050661">
    <property type="term" value="F:NADP binding"/>
    <property type="evidence" value="ECO:0007669"/>
    <property type="project" value="InterPro"/>
</dbReference>
<dbReference type="Pfam" id="PF00743">
    <property type="entry name" value="FMO-like"/>
    <property type="match status" value="1"/>
</dbReference>
<dbReference type="InterPro" id="IPR051209">
    <property type="entry name" value="FAD-bind_Monooxygenase_sf"/>
</dbReference>
<dbReference type="AlphaFoldDB" id="A0A6A6TH92"/>
<reference evidence="5" key="1">
    <citation type="journal article" date="2020" name="Stud. Mycol.">
        <title>101 Dothideomycetes genomes: a test case for predicting lifestyles and emergence of pathogens.</title>
        <authorList>
            <person name="Haridas S."/>
            <person name="Albert R."/>
            <person name="Binder M."/>
            <person name="Bloem J."/>
            <person name="Labutti K."/>
            <person name="Salamov A."/>
            <person name="Andreopoulos B."/>
            <person name="Baker S."/>
            <person name="Barry K."/>
            <person name="Bills G."/>
            <person name="Bluhm B."/>
            <person name="Cannon C."/>
            <person name="Castanera R."/>
            <person name="Culley D."/>
            <person name="Daum C."/>
            <person name="Ezra D."/>
            <person name="Gonzalez J."/>
            <person name="Henrissat B."/>
            <person name="Kuo A."/>
            <person name="Liang C."/>
            <person name="Lipzen A."/>
            <person name="Lutzoni F."/>
            <person name="Magnuson J."/>
            <person name="Mondo S."/>
            <person name="Nolan M."/>
            <person name="Ohm R."/>
            <person name="Pangilinan J."/>
            <person name="Park H.-J."/>
            <person name="Ramirez L."/>
            <person name="Alfaro M."/>
            <person name="Sun H."/>
            <person name="Tritt A."/>
            <person name="Yoshinaga Y."/>
            <person name="Zwiers L.-H."/>
            <person name="Turgeon B."/>
            <person name="Goodwin S."/>
            <person name="Spatafora J."/>
            <person name="Crous P."/>
            <person name="Grigoriev I."/>
        </authorList>
    </citation>
    <scope>NUCLEOTIDE SEQUENCE</scope>
    <source>
        <strain evidence="5">CBS 122681</strain>
    </source>
</reference>
<comment type="similarity">
    <text evidence="1">Belongs to the FAD-binding monooxygenase family.</text>
</comment>
<dbReference type="PANTHER" id="PTHR42877">
    <property type="entry name" value="L-ORNITHINE N(5)-MONOOXYGENASE-RELATED"/>
    <property type="match status" value="1"/>
</dbReference>
<evidence type="ECO:0000313" key="6">
    <source>
        <dbReference type="Proteomes" id="UP000799324"/>
    </source>
</evidence>
<evidence type="ECO:0000256" key="4">
    <source>
        <dbReference type="ARBA" id="ARBA00023002"/>
    </source>
</evidence>
<gene>
    <name evidence="5" type="ORF">K491DRAFT_712640</name>
</gene>
<keyword evidence="6" id="KW-1185">Reference proteome</keyword>
<evidence type="ECO:0000313" key="5">
    <source>
        <dbReference type="EMBL" id="KAF2659355.1"/>
    </source>
</evidence>
<dbReference type="SUPFAM" id="SSF51905">
    <property type="entry name" value="FAD/NAD(P)-binding domain"/>
    <property type="match status" value="3"/>
</dbReference>